<dbReference type="InterPro" id="IPR053185">
    <property type="entry name" value="SET_domain_protein"/>
</dbReference>
<dbReference type="Pfam" id="PF00856">
    <property type="entry name" value="SET"/>
    <property type="match status" value="1"/>
</dbReference>
<feature type="domain" description="SET" evidence="3">
    <location>
        <begin position="69"/>
        <end position="219"/>
    </location>
</feature>
<feature type="signal peptide" evidence="2">
    <location>
        <begin position="1"/>
        <end position="30"/>
    </location>
</feature>
<sequence length="352" mass="39364">MTLAQISTQRLGRWMAALLLLPAQQALSQSDQILKDVDHPVLHLPGPFLTCPAHSYQLPLPNEKHGEGPVWEMKPSPGKGRGLFAAQEILKGTHVLVETPLLVVSPPALVPGMGYSLSAMAADVEHEYSRLSPEQQEEYLSCHEQRLEGDRQDESGRLMAILRSNAYNLDDGRVAIYPKAALINHSCQPNVLNADNGGTRVIVATRDIQEGEEIFTTYIPLLLDTESRNHRLQPYGFRCNCAACRTGVSDKRRVRAGKDLRELESALQTPGKKTRFARNKLMSTAQALAEYVEEEGLADYYVKTSRLAFEHAMMAHNKSNARRWGQRHLEHHEMVDKNSRESQKAQGLLDSL</sequence>
<feature type="chain" id="PRO_5045595592" description="SET domain-containing protein" evidence="2">
    <location>
        <begin position="31"/>
        <end position="352"/>
    </location>
</feature>
<keyword evidence="2" id="KW-0732">Signal</keyword>
<dbReference type="InterPro" id="IPR001214">
    <property type="entry name" value="SET_dom"/>
</dbReference>
<accession>A0ABR4EF02</accession>
<feature type="compositionally biased region" description="Basic and acidic residues" evidence="1">
    <location>
        <begin position="333"/>
        <end position="343"/>
    </location>
</feature>
<organism evidence="4 5">
    <name type="scientific">Diaporthe vaccinii</name>
    <dbReference type="NCBI Taxonomy" id="105482"/>
    <lineage>
        <taxon>Eukaryota</taxon>
        <taxon>Fungi</taxon>
        <taxon>Dikarya</taxon>
        <taxon>Ascomycota</taxon>
        <taxon>Pezizomycotina</taxon>
        <taxon>Sordariomycetes</taxon>
        <taxon>Sordariomycetidae</taxon>
        <taxon>Diaporthales</taxon>
        <taxon>Diaporthaceae</taxon>
        <taxon>Diaporthe</taxon>
        <taxon>Diaporthe eres species complex</taxon>
    </lineage>
</organism>
<protein>
    <recommendedName>
        <fullName evidence="3">SET domain-containing protein</fullName>
    </recommendedName>
</protein>
<evidence type="ECO:0000313" key="5">
    <source>
        <dbReference type="Proteomes" id="UP001600888"/>
    </source>
</evidence>
<evidence type="ECO:0000259" key="3">
    <source>
        <dbReference type="PROSITE" id="PS50280"/>
    </source>
</evidence>
<dbReference type="EMBL" id="JBAWTH010000061">
    <property type="protein sequence ID" value="KAL2280978.1"/>
    <property type="molecule type" value="Genomic_DNA"/>
</dbReference>
<comment type="caution">
    <text evidence="4">The sequence shown here is derived from an EMBL/GenBank/DDBJ whole genome shotgun (WGS) entry which is preliminary data.</text>
</comment>
<dbReference type="SUPFAM" id="SSF82199">
    <property type="entry name" value="SET domain"/>
    <property type="match status" value="1"/>
</dbReference>
<dbReference type="PANTHER" id="PTHR47332">
    <property type="entry name" value="SET DOMAIN-CONTAINING PROTEIN 5"/>
    <property type="match status" value="1"/>
</dbReference>
<dbReference type="PROSITE" id="PS50280">
    <property type="entry name" value="SET"/>
    <property type="match status" value="1"/>
</dbReference>
<reference evidence="4 5" key="1">
    <citation type="submission" date="2024-03" db="EMBL/GenBank/DDBJ databases">
        <title>A high-quality draft genome sequence of Diaporthe vaccinii, a causative agent of upright dieback and viscid rot disease in cranberry plants.</title>
        <authorList>
            <person name="Sarrasin M."/>
            <person name="Lang B.F."/>
            <person name="Burger G."/>
        </authorList>
    </citation>
    <scope>NUCLEOTIDE SEQUENCE [LARGE SCALE GENOMIC DNA]</scope>
    <source>
        <strain evidence="4 5">IS7</strain>
    </source>
</reference>
<feature type="region of interest" description="Disordered" evidence="1">
    <location>
        <begin position="333"/>
        <end position="352"/>
    </location>
</feature>
<gene>
    <name evidence="4" type="ORF">FJTKL_12112</name>
</gene>
<evidence type="ECO:0000256" key="2">
    <source>
        <dbReference type="SAM" id="SignalP"/>
    </source>
</evidence>
<dbReference type="SMART" id="SM00317">
    <property type="entry name" value="SET"/>
    <property type="match status" value="1"/>
</dbReference>
<dbReference type="InterPro" id="IPR046341">
    <property type="entry name" value="SET_dom_sf"/>
</dbReference>
<dbReference type="PANTHER" id="PTHR47332:SF2">
    <property type="entry name" value="SET-6"/>
    <property type="match status" value="1"/>
</dbReference>
<keyword evidence="5" id="KW-1185">Reference proteome</keyword>
<dbReference type="Proteomes" id="UP001600888">
    <property type="component" value="Unassembled WGS sequence"/>
</dbReference>
<name>A0ABR4EF02_9PEZI</name>
<dbReference type="CDD" id="cd20071">
    <property type="entry name" value="SET_SMYD"/>
    <property type="match status" value="1"/>
</dbReference>
<evidence type="ECO:0000256" key="1">
    <source>
        <dbReference type="SAM" id="MobiDB-lite"/>
    </source>
</evidence>
<proteinExistence type="predicted"/>
<dbReference type="Gene3D" id="2.170.270.10">
    <property type="entry name" value="SET domain"/>
    <property type="match status" value="1"/>
</dbReference>
<evidence type="ECO:0000313" key="4">
    <source>
        <dbReference type="EMBL" id="KAL2280978.1"/>
    </source>
</evidence>